<dbReference type="AlphaFoldDB" id="A0A084VJD0"/>
<organism evidence="2">
    <name type="scientific">Anopheles sinensis</name>
    <name type="common">Mosquito</name>
    <dbReference type="NCBI Taxonomy" id="74873"/>
    <lineage>
        <taxon>Eukaryota</taxon>
        <taxon>Metazoa</taxon>
        <taxon>Ecdysozoa</taxon>
        <taxon>Arthropoda</taxon>
        <taxon>Hexapoda</taxon>
        <taxon>Insecta</taxon>
        <taxon>Pterygota</taxon>
        <taxon>Neoptera</taxon>
        <taxon>Endopterygota</taxon>
        <taxon>Diptera</taxon>
        <taxon>Nematocera</taxon>
        <taxon>Culicoidea</taxon>
        <taxon>Culicidae</taxon>
        <taxon>Anophelinae</taxon>
        <taxon>Anopheles</taxon>
    </lineage>
</organism>
<dbReference type="VEuPathDB" id="VectorBase:ASIC005395"/>
<dbReference type="EnsemblMetazoa" id="ASIC005395-RA">
    <property type="protein sequence ID" value="ASIC005395-PA"/>
    <property type="gene ID" value="ASIC005395"/>
</dbReference>
<evidence type="ECO:0000256" key="1">
    <source>
        <dbReference type="SAM" id="MobiDB-lite"/>
    </source>
</evidence>
<dbReference type="EMBL" id="ATLV01013522">
    <property type="status" value="NOT_ANNOTATED_CDS"/>
    <property type="molecule type" value="Genomic_DNA"/>
</dbReference>
<sequence length="101" mass="11546">MLQFQRSPFRPLANTSSKLARDSAKGTGPNCEDLTLFRRSIASKLAFELWLCQLCTSYLRFREDTPSPLTFCLEHDRELLGPQPKEPSARVISVRRSQQFG</sequence>
<gene>
    <name evidence="2" type="ORF">ZHAS_00005395</name>
</gene>
<dbReference type="EMBL" id="KE524867">
    <property type="protein sequence ID" value="KFB38074.1"/>
    <property type="molecule type" value="Genomic_DNA"/>
</dbReference>
<reference evidence="2 4" key="1">
    <citation type="journal article" date="2014" name="BMC Genomics">
        <title>Genome sequence of Anopheles sinensis provides insight into genetics basis of mosquito competence for malaria parasites.</title>
        <authorList>
            <person name="Zhou D."/>
            <person name="Zhang D."/>
            <person name="Ding G."/>
            <person name="Shi L."/>
            <person name="Hou Q."/>
            <person name="Ye Y."/>
            <person name="Xu Y."/>
            <person name="Zhou H."/>
            <person name="Xiong C."/>
            <person name="Li S."/>
            <person name="Yu J."/>
            <person name="Hong S."/>
            <person name="Yu X."/>
            <person name="Zou P."/>
            <person name="Chen C."/>
            <person name="Chang X."/>
            <person name="Wang W."/>
            <person name="Lv Y."/>
            <person name="Sun Y."/>
            <person name="Ma L."/>
            <person name="Shen B."/>
            <person name="Zhu C."/>
        </authorList>
    </citation>
    <scope>NUCLEOTIDE SEQUENCE [LARGE SCALE GENOMIC DNA]</scope>
</reference>
<reference evidence="3" key="2">
    <citation type="submission" date="2020-05" db="UniProtKB">
        <authorList>
            <consortium name="EnsemblMetazoa"/>
        </authorList>
    </citation>
    <scope>IDENTIFICATION</scope>
</reference>
<protein>
    <submittedName>
        <fullName evidence="2">AGAP000461-PA-like protein</fullName>
    </submittedName>
</protein>
<evidence type="ECO:0000313" key="4">
    <source>
        <dbReference type="Proteomes" id="UP000030765"/>
    </source>
</evidence>
<name>A0A084VJD0_ANOSI</name>
<accession>A0A084VJD0</accession>
<evidence type="ECO:0000313" key="2">
    <source>
        <dbReference type="EMBL" id="KFB38074.1"/>
    </source>
</evidence>
<dbReference type="Proteomes" id="UP000030765">
    <property type="component" value="Unassembled WGS sequence"/>
</dbReference>
<feature type="region of interest" description="Disordered" evidence="1">
    <location>
        <begin position="1"/>
        <end position="30"/>
    </location>
</feature>
<evidence type="ECO:0000313" key="3">
    <source>
        <dbReference type="EnsemblMetazoa" id="ASIC005395-PA"/>
    </source>
</evidence>
<proteinExistence type="predicted"/>
<keyword evidence="4" id="KW-1185">Reference proteome</keyword>